<accession>A0A9J6BZU4</accession>
<dbReference type="GO" id="GO:0005743">
    <property type="term" value="C:mitochondrial inner membrane"/>
    <property type="evidence" value="ECO:0007669"/>
    <property type="project" value="UniProtKB-SubCell"/>
</dbReference>
<keyword evidence="9 10" id="KW-0472">Membrane</keyword>
<dbReference type="PANTHER" id="PTHR45928:SF1">
    <property type="entry name" value="RE38146P"/>
    <property type="match status" value="1"/>
</dbReference>
<keyword evidence="6" id="KW-0999">Mitochondrion inner membrane</keyword>
<evidence type="ECO:0000256" key="3">
    <source>
        <dbReference type="ARBA" id="ARBA00022448"/>
    </source>
</evidence>
<gene>
    <name evidence="13" type="ORF">PVAND_005326</name>
</gene>
<evidence type="ECO:0000256" key="9">
    <source>
        <dbReference type="ARBA" id="ARBA00023136"/>
    </source>
</evidence>
<evidence type="ECO:0000256" key="1">
    <source>
        <dbReference type="ARBA" id="ARBA00004448"/>
    </source>
</evidence>
<keyword evidence="4 10" id="KW-0812">Transmembrane</keyword>
<dbReference type="AlphaFoldDB" id="A0A9J6BZU4"/>
<evidence type="ECO:0000256" key="8">
    <source>
        <dbReference type="ARBA" id="ARBA00023128"/>
    </source>
</evidence>
<dbReference type="Gene3D" id="1.50.40.10">
    <property type="entry name" value="Mitochondrial carrier domain"/>
    <property type="match status" value="1"/>
</dbReference>
<evidence type="ECO:0000256" key="6">
    <source>
        <dbReference type="ARBA" id="ARBA00022792"/>
    </source>
</evidence>
<evidence type="ECO:0000256" key="10">
    <source>
        <dbReference type="PROSITE-ProRule" id="PRU00282"/>
    </source>
</evidence>
<dbReference type="InterPro" id="IPR051508">
    <property type="entry name" value="Mito_Carrier_Antiporter"/>
</dbReference>
<name>A0A9J6BZU4_POLVA</name>
<dbReference type="InterPro" id="IPR023395">
    <property type="entry name" value="MCP_dom_sf"/>
</dbReference>
<comment type="subcellular location">
    <subcellularLocation>
        <location evidence="1">Mitochondrion inner membrane</location>
        <topology evidence="1">Multi-pass membrane protein</topology>
    </subcellularLocation>
</comment>
<evidence type="ECO:0000313" key="13">
    <source>
        <dbReference type="EMBL" id="KAG5675420.1"/>
    </source>
</evidence>
<evidence type="ECO:0000256" key="5">
    <source>
        <dbReference type="ARBA" id="ARBA00022737"/>
    </source>
</evidence>
<keyword evidence="14" id="KW-1185">Reference proteome</keyword>
<dbReference type="InterPro" id="IPR018108">
    <property type="entry name" value="MCP_transmembrane"/>
</dbReference>
<sequence length="305" mass="34404">MEFCLGGLSGMCAGFFSNPFDVMKTRQQLQGELMNAKDVKNRPYKNIFRAIQSIVIAEGWRGLQKGLSAQLAFQFTLNSTRLGIYQTLDDYGFLKRDGNEKISKFRCVAVGAFCGLMGATTSCPFYMIKTQLQSQSDNAKYAVGYQHHHKGLIDGLKNIYTSNGLKGLWKGYSAIVPRNIVGSSVQLSTFSACKELLMRHEFFANSVFFTAITSSFATGFITCIFMTPFDTAATRMFNQPLDAKGKGLLYRNIFDCFFKIAKTEGIIGGFYKGFGPNYLRIAPQHLLNLTFWEKFKELNRQFKQR</sequence>
<feature type="repeat" description="Solcar" evidence="10">
    <location>
        <begin position="1"/>
        <end position="91"/>
    </location>
</feature>
<evidence type="ECO:0000256" key="7">
    <source>
        <dbReference type="ARBA" id="ARBA00022989"/>
    </source>
</evidence>
<comment type="similarity">
    <text evidence="2 11">Belongs to the mitochondrial carrier (TC 2.A.29) family.</text>
</comment>
<keyword evidence="7 12" id="KW-1133">Transmembrane helix</keyword>
<keyword evidence="3 11" id="KW-0813">Transport</keyword>
<dbReference type="OrthoDB" id="6703404at2759"/>
<feature type="repeat" description="Solcar" evidence="10">
    <location>
        <begin position="206"/>
        <end position="298"/>
    </location>
</feature>
<dbReference type="SUPFAM" id="SSF103506">
    <property type="entry name" value="Mitochondrial carrier"/>
    <property type="match status" value="1"/>
</dbReference>
<evidence type="ECO:0000256" key="4">
    <source>
        <dbReference type="ARBA" id="ARBA00022692"/>
    </source>
</evidence>
<keyword evidence="8" id="KW-0496">Mitochondrion</keyword>
<dbReference type="EMBL" id="JADBJN010000002">
    <property type="protein sequence ID" value="KAG5675420.1"/>
    <property type="molecule type" value="Genomic_DNA"/>
</dbReference>
<keyword evidence="5" id="KW-0677">Repeat</keyword>
<reference evidence="13" key="1">
    <citation type="submission" date="2021-03" db="EMBL/GenBank/DDBJ databases">
        <title>Chromosome level genome of the anhydrobiotic midge Polypedilum vanderplanki.</title>
        <authorList>
            <person name="Yoshida Y."/>
            <person name="Kikawada T."/>
            <person name="Gusev O."/>
        </authorList>
    </citation>
    <scope>NUCLEOTIDE SEQUENCE</scope>
    <source>
        <strain evidence="13">NIAS01</strain>
        <tissue evidence="13">Whole body or cell culture</tissue>
    </source>
</reference>
<evidence type="ECO:0000313" key="14">
    <source>
        <dbReference type="Proteomes" id="UP001107558"/>
    </source>
</evidence>
<comment type="caution">
    <text evidence="13">The sequence shown here is derived from an EMBL/GenBank/DDBJ whole genome shotgun (WGS) entry which is preliminary data.</text>
</comment>
<protein>
    <submittedName>
        <fullName evidence="13">Uncharacterized protein</fullName>
    </submittedName>
</protein>
<organism evidence="13 14">
    <name type="scientific">Polypedilum vanderplanki</name>
    <name type="common">Sleeping chironomid midge</name>
    <dbReference type="NCBI Taxonomy" id="319348"/>
    <lineage>
        <taxon>Eukaryota</taxon>
        <taxon>Metazoa</taxon>
        <taxon>Ecdysozoa</taxon>
        <taxon>Arthropoda</taxon>
        <taxon>Hexapoda</taxon>
        <taxon>Insecta</taxon>
        <taxon>Pterygota</taxon>
        <taxon>Neoptera</taxon>
        <taxon>Endopterygota</taxon>
        <taxon>Diptera</taxon>
        <taxon>Nematocera</taxon>
        <taxon>Chironomoidea</taxon>
        <taxon>Chironomidae</taxon>
        <taxon>Chironominae</taxon>
        <taxon>Polypedilum</taxon>
        <taxon>Polypedilum</taxon>
    </lineage>
</organism>
<dbReference type="Pfam" id="PF00153">
    <property type="entry name" value="Mito_carr"/>
    <property type="match status" value="3"/>
</dbReference>
<evidence type="ECO:0000256" key="12">
    <source>
        <dbReference type="SAM" id="Phobius"/>
    </source>
</evidence>
<proteinExistence type="inferred from homology"/>
<dbReference type="PANTHER" id="PTHR45928">
    <property type="entry name" value="RE38146P"/>
    <property type="match status" value="1"/>
</dbReference>
<evidence type="ECO:0000256" key="2">
    <source>
        <dbReference type="ARBA" id="ARBA00006375"/>
    </source>
</evidence>
<dbReference type="Proteomes" id="UP001107558">
    <property type="component" value="Chromosome 2"/>
</dbReference>
<feature type="transmembrane region" description="Helical" evidence="12">
    <location>
        <begin position="207"/>
        <end position="229"/>
    </location>
</feature>
<feature type="repeat" description="Solcar" evidence="10">
    <location>
        <begin position="102"/>
        <end position="196"/>
    </location>
</feature>
<dbReference type="PROSITE" id="PS50920">
    <property type="entry name" value="SOLCAR"/>
    <property type="match status" value="3"/>
</dbReference>
<evidence type="ECO:0000256" key="11">
    <source>
        <dbReference type="RuleBase" id="RU000488"/>
    </source>
</evidence>